<evidence type="ECO:0000313" key="2">
    <source>
        <dbReference type="EMBL" id="GAA1386285.1"/>
    </source>
</evidence>
<dbReference type="InterPro" id="IPR052164">
    <property type="entry name" value="Anthracycline_SecMetBiosynth"/>
</dbReference>
<dbReference type="SUPFAM" id="SSF54593">
    <property type="entry name" value="Glyoxalase/Bleomycin resistance protein/Dihydroxybiphenyl dioxygenase"/>
    <property type="match status" value="2"/>
</dbReference>
<dbReference type="EMBL" id="BAAAKJ010000044">
    <property type="protein sequence ID" value="GAA1386285.1"/>
    <property type="molecule type" value="Genomic_DNA"/>
</dbReference>
<dbReference type="InterPro" id="IPR004360">
    <property type="entry name" value="Glyas_Fos-R_dOase_dom"/>
</dbReference>
<dbReference type="InterPro" id="IPR029068">
    <property type="entry name" value="Glyas_Bleomycin-R_OHBP_Dase"/>
</dbReference>
<dbReference type="InterPro" id="IPR037523">
    <property type="entry name" value="VOC_core"/>
</dbReference>
<comment type="caution">
    <text evidence="2">The sequence shown here is derived from an EMBL/GenBank/DDBJ whole genome shotgun (WGS) entry which is preliminary data.</text>
</comment>
<organism evidence="2 3">
    <name type="scientific">Kitasatospora putterlickiae</name>
    <dbReference type="NCBI Taxonomy" id="221725"/>
    <lineage>
        <taxon>Bacteria</taxon>
        <taxon>Bacillati</taxon>
        <taxon>Actinomycetota</taxon>
        <taxon>Actinomycetes</taxon>
        <taxon>Kitasatosporales</taxon>
        <taxon>Streptomycetaceae</taxon>
        <taxon>Kitasatospora</taxon>
    </lineage>
</organism>
<feature type="domain" description="VOC" evidence="1">
    <location>
        <begin position="16"/>
        <end position="129"/>
    </location>
</feature>
<evidence type="ECO:0000313" key="3">
    <source>
        <dbReference type="Proteomes" id="UP001499863"/>
    </source>
</evidence>
<proteinExistence type="predicted"/>
<reference evidence="2 3" key="1">
    <citation type="journal article" date="2019" name="Int. J. Syst. Evol. Microbiol.">
        <title>The Global Catalogue of Microorganisms (GCM) 10K type strain sequencing project: providing services to taxonomists for standard genome sequencing and annotation.</title>
        <authorList>
            <consortium name="The Broad Institute Genomics Platform"/>
            <consortium name="The Broad Institute Genome Sequencing Center for Infectious Disease"/>
            <person name="Wu L."/>
            <person name="Ma J."/>
        </authorList>
    </citation>
    <scope>NUCLEOTIDE SEQUENCE [LARGE SCALE GENOMIC DNA]</scope>
    <source>
        <strain evidence="2 3">JCM 12393</strain>
    </source>
</reference>
<feature type="domain" description="VOC" evidence="1">
    <location>
        <begin position="142"/>
        <end position="261"/>
    </location>
</feature>
<dbReference type="PANTHER" id="PTHR33993:SF10">
    <property type="entry name" value="CONSERVED PROTEIN"/>
    <property type="match status" value="1"/>
</dbReference>
<sequence length="263" mass="27671">MVSGGTTAEVCCVAAVPCWVSLMARDLDAAKAFYGPLLGWEFEPGPDRFGPYVHAVTGGEAVAGLGVASGGWDMPVAWTSYFGTESADAAADAVRERGATLAVGPLSFDAGRVAFAADPAGAVFGIWEGPLGRARRLDLMGAPVWIELRTPDPFAAALFYGEVFRWDGRVPERFEVRWEHDRVVLRAEGHSVAALAREQAGGPAGMPPHWEVSFAVPDTDAAVAKAGELGGNALGPAFDSPYGRVARLQDPEGGRFAVISAKR</sequence>
<dbReference type="PANTHER" id="PTHR33993">
    <property type="entry name" value="GLYOXALASE-RELATED"/>
    <property type="match status" value="1"/>
</dbReference>
<gene>
    <name evidence="2" type="ORF">GCM10009639_09900</name>
</gene>
<accession>A0ABN1XNH0</accession>
<dbReference type="Pfam" id="PF18029">
    <property type="entry name" value="Glyoxalase_6"/>
    <property type="match status" value="1"/>
</dbReference>
<dbReference type="Proteomes" id="UP001499863">
    <property type="component" value="Unassembled WGS sequence"/>
</dbReference>
<keyword evidence="3" id="KW-1185">Reference proteome</keyword>
<protein>
    <submittedName>
        <fullName evidence="2">VOC family protein</fullName>
    </submittedName>
</protein>
<dbReference type="Pfam" id="PF00903">
    <property type="entry name" value="Glyoxalase"/>
    <property type="match status" value="1"/>
</dbReference>
<dbReference type="InterPro" id="IPR041581">
    <property type="entry name" value="Glyoxalase_6"/>
</dbReference>
<dbReference type="CDD" id="cd07247">
    <property type="entry name" value="SgaA_N_like"/>
    <property type="match status" value="2"/>
</dbReference>
<dbReference type="PROSITE" id="PS51819">
    <property type="entry name" value="VOC"/>
    <property type="match status" value="2"/>
</dbReference>
<evidence type="ECO:0000259" key="1">
    <source>
        <dbReference type="PROSITE" id="PS51819"/>
    </source>
</evidence>
<dbReference type="Gene3D" id="3.10.180.10">
    <property type="entry name" value="2,3-Dihydroxybiphenyl 1,2-Dioxygenase, domain 1"/>
    <property type="match status" value="2"/>
</dbReference>
<name>A0ABN1XNH0_9ACTN</name>